<dbReference type="InterPro" id="IPR033985">
    <property type="entry name" value="SusD-like_N"/>
</dbReference>
<dbReference type="EMBL" id="FNAI01000006">
    <property type="protein sequence ID" value="SDE40184.1"/>
    <property type="molecule type" value="Genomic_DNA"/>
</dbReference>
<evidence type="ECO:0000313" key="9">
    <source>
        <dbReference type="EMBL" id="SDE40184.1"/>
    </source>
</evidence>
<keyword evidence="10" id="KW-1185">Reference proteome</keyword>
<dbReference type="SUPFAM" id="SSF48452">
    <property type="entry name" value="TPR-like"/>
    <property type="match status" value="1"/>
</dbReference>
<accession>A0A1G7CL97</accession>
<comment type="subcellular location">
    <subcellularLocation>
        <location evidence="1">Cell outer membrane</location>
    </subcellularLocation>
</comment>
<protein>
    <submittedName>
        <fullName evidence="9">SusD family protein</fullName>
    </submittedName>
</protein>
<dbReference type="Pfam" id="PF14322">
    <property type="entry name" value="SusD-like_3"/>
    <property type="match status" value="1"/>
</dbReference>
<sequence>MKKIFSNYTFHFIRYSYVFILVILGMPFYSCNKYLDAKPDATIATPSTIDDLEGILNYYNFINARYPSASEVSSDDYYLTATDWSTLADAPRNYYIWQKYDNIGGDYTAPYSTIEYTNVVLDALSKISTSDISRKNIVQGSALFIRASNHYALAQLFAKAYDKNTSNTDMGIVIRLTSDIAVKPVRSSIAETYSSILSDLQRSVLLLPASPSQKFRPSKPAAYGMLARVYLSMSDYKNAALYADSALSLYNKLINYNSVSTTATIPFAQFNDEVIYDARTSAPAALSSSKAKIDTILYASYTVNDLRKTILFKKNTNGSYAFKGNYTGQNNASLFTGIATNELFLIRAETAIRNANVTVALQAINSLLITRYKQGTYTPYTNTDPTQLLAFILQERRKDLLFRTLRWTDLRRLNQDVNYSKTLSRNLNGTIYTLVPGSERYVFEIDRNAVNISGLIQNP</sequence>
<keyword evidence="5" id="KW-0998">Cell outer membrane</keyword>
<dbReference type="STRING" id="1391627.SAMN05216464_1065"/>
<evidence type="ECO:0000259" key="7">
    <source>
        <dbReference type="Pfam" id="PF07980"/>
    </source>
</evidence>
<evidence type="ECO:0000313" key="10">
    <source>
        <dbReference type="Proteomes" id="UP000199072"/>
    </source>
</evidence>
<evidence type="ECO:0000256" key="3">
    <source>
        <dbReference type="ARBA" id="ARBA00022729"/>
    </source>
</evidence>
<reference evidence="9 10" key="1">
    <citation type="submission" date="2016-10" db="EMBL/GenBank/DDBJ databases">
        <authorList>
            <person name="de Groot N.N."/>
        </authorList>
    </citation>
    <scope>NUCLEOTIDE SEQUENCE [LARGE SCALE GENOMIC DNA]</scope>
    <source>
        <strain evidence="9 10">47C3B</strain>
    </source>
</reference>
<feature type="domain" description="SusD-like N-terminal" evidence="8">
    <location>
        <begin position="33"/>
        <end position="231"/>
    </location>
</feature>
<keyword evidence="4 6" id="KW-0472">Membrane</keyword>
<comment type="similarity">
    <text evidence="2">Belongs to the SusD family.</text>
</comment>
<gene>
    <name evidence="9" type="ORF">SAMN05216464_1065</name>
</gene>
<dbReference type="Gene3D" id="1.25.40.390">
    <property type="match status" value="2"/>
</dbReference>
<dbReference type="Proteomes" id="UP000199072">
    <property type="component" value="Unassembled WGS sequence"/>
</dbReference>
<dbReference type="AlphaFoldDB" id="A0A1G7CL97"/>
<evidence type="ECO:0000256" key="2">
    <source>
        <dbReference type="ARBA" id="ARBA00006275"/>
    </source>
</evidence>
<name>A0A1G7CL97_9SPHI</name>
<evidence type="ECO:0000256" key="5">
    <source>
        <dbReference type="ARBA" id="ARBA00023237"/>
    </source>
</evidence>
<evidence type="ECO:0000259" key="8">
    <source>
        <dbReference type="Pfam" id="PF14322"/>
    </source>
</evidence>
<keyword evidence="6" id="KW-0812">Transmembrane</keyword>
<organism evidence="9 10">
    <name type="scientific">Mucilaginibacter pineti</name>
    <dbReference type="NCBI Taxonomy" id="1391627"/>
    <lineage>
        <taxon>Bacteria</taxon>
        <taxon>Pseudomonadati</taxon>
        <taxon>Bacteroidota</taxon>
        <taxon>Sphingobacteriia</taxon>
        <taxon>Sphingobacteriales</taxon>
        <taxon>Sphingobacteriaceae</taxon>
        <taxon>Mucilaginibacter</taxon>
    </lineage>
</organism>
<dbReference type="Pfam" id="PF07980">
    <property type="entry name" value="SusD_RagB"/>
    <property type="match status" value="1"/>
</dbReference>
<dbReference type="OrthoDB" id="653598at2"/>
<dbReference type="InterPro" id="IPR012944">
    <property type="entry name" value="SusD_RagB_dom"/>
</dbReference>
<dbReference type="GO" id="GO:0009279">
    <property type="term" value="C:cell outer membrane"/>
    <property type="evidence" value="ECO:0007669"/>
    <property type="project" value="UniProtKB-SubCell"/>
</dbReference>
<proteinExistence type="inferred from homology"/>
<feature type="transmembrane region" description="Helical" evidence="6">
    <location>
        <begin position="12"/>
        <end position="29"/>
    </location>
</feature>
<dbReference type="InterPro" id="IPR011990">
    <property type="entry name" value="TPR-like_helical_dom_sf"/>
</dbReference>
<evidence type="ECO:0000256" key="1">
    <source>
        <dbReference type="ARBA" id="ARBA00004442"/>
    </source>
</evidence>
<evidence type="ECO:0000256" key="6">
    <source>
        <dbReference type="SAM" id="Phobius"/>
    </source>
</evidence>
<evidence type="ECO:0000256" key="4">
    <source>
        <dbReference type="ARBA" id="ARBA00023136"/>
    </source>
</evidence>
<feature type="domain" description="RagB/SusD" evidence="7">
    <location>
        <begin position="309"/>
        <end position="441"/>
    </location>
</feature>
<keyword evidence="3" id="KW-0732">Signal</keyword>
<keyword evidence="6" id="KW-1133">Transmembrane helix</keyword>